<dbReference type="SUPFAM" id="SSF53756">
    <property type="entry name" value="UDP-Glycosyltransferase/glycogen phosphorylase"/>
    <property type="match status" value="1"/>
</dbReference>
<evidence type="ECO:0000256" key="7">
    <source>
        <dbReference type="ARBA" id="ARBA00023136"/>
    </source>
</evidence>
<comment type="similarity">
    <text evidence="2">Belongs to the ALG14 family.</text>
</comment>
<name>A0A087TDC2_STEMI</name>
<dbReference type="PANTHER" id="PTHR12154">
    <property type="entry name" value="GLYCOSYL TRANSFERASE-RELATED"/>
    <property type="match status" value="1"/>
</dbReference>
<dbReference type="GO" id="GO:0006488">
    <property type="term" value="P:dolichol-linked oligosaccharide biosynthetic process"/>
    <property type="evidence" value="ECO:0007669"/>
    <property type="project" value="InterPro"/>
</dbReference>
<dbReference type="Gene3D" id="3.40.50.2000">
    <property type="entry name" value="Glycogen Phosphorylase B"/>
    <property type="match status" value="1"/>
</dbReference>
<accession>A0A087TDC2</accession>
<dbReference type="STRING" id="407821.A0A087TDC2"/>
<gene>
    <name evidence="9" type="ORF">X975_17688</name>
</gene>
<evidence type="ECO:0000256" key="1">
    <source>
        <dbReference type="ARBA" id="ARBA00004389"/>
    </source>
</evidence>
<organism evidence="9 10">
    <name type="scientific">Stegodyphus mimosarum</name>
    <name type="common">African social velvet spider</name>
    <dbReference type="NCBI Taxonomy" id="407821"/>
    <lineage>
        <taxon>Eukaryota</taxon>
        <taxon>Metazoa</taxon>
        <taxon>Ecdysozoa</taxon>
        <taxon>Arthropoda</taxon>
        <taxon>Chelicerata</taxon>
        <taxon>Arachnida</taxon>
        <taxon>Araneae</taxon>
        <taxon>Araneomorphae</taxon>
        <taxon>Entelegynae</taxon>
        <taxon>Eresoidea</taxon>
        <taxon>Eresidae</taxon>
        <taxon>Stegodyphus</taxon>
    </lineage>
</organism>
<dbReference type="Proteomes" id="UP000054359">
    <property type="component" value="Unassembled WGS sequence"/>
</dbReference>
<comment type="subcellular location">
    <subcellularLocation>
        <location evidence="1">Endoplasmic reticulum membrane</location>
        <topology evidence="1">Single-pass membrane protein</topology>
    </subcellularLocation>
</comment>
<keyword evidence="6 8" id="KW-1133">Transmembrane helix</keyword>
<feature type="non-terminal residue" evidence="9">
    <location>
        <position position="215"/>
    </location>
</feature>
<evidence type="ECO:0000256" key="4">
    <source>
        <dbReference type="ARBA" id="ARBA00022692"/>
    </source>
</evidence>
<reference evidence="9 10" key="1">
    <citation type="submission" date="2013-11" db="EMBL/GenBank/DDBJ databases">
        <title>Genome sequencing of Stegodyphus mimosarum.</title>
        <authorList>
            <person name="Bechsgaard J."/>
        </authorList>
    </citation>
    <scope>NUCLEOTIDE SEQUENCE [LARGE SCALE GENOMIC DNA]</scope>
</reference>
<evidence type="ECO:0000256" key="3">
    <source>
        <dbReference type="ARBA" id="ARBA00017467"/>
    </source>
</evidence>
<dbReference type="EMBL" id="KK114706">
    <property type="protein sequence ID" value="KFM63111.1"/>
    <property type="molecule type" value="Genomic_DNA"/>
</dbReference>
<dbReference type="AlphaFoldDB" id="A0A087TDC2"/>
<evidence type="ECO:0000256" key="5">
    <source>
        <dbReference type="ARBA" id="ARBA00022824"/>
    </source>
</evidence>
<keyword evidence="4 8" id="KW-0812">Transmembrane</keyword>
<evidence type="ECO:0000256" key="8">
    <source>
        <dbReference type="SAM" id="Phobius"/>
    </source>
</evidence>
<evidence type="ECO:0000256" key="2">
    <source>
        <dbReference type="ARBA" id="ARBA00009731"/>
    </source>
</evidence>
<keyword evidence="7 8" id="KW-0472">Membrane</keyword>
<evidence type="ECO:0000313" key="10">
    <source>
        <dbReference type="Proteomes" id="UP000054359"/>
    </source>
</evidence>
<keyword evidence="10" id="KW-1185">Reference proteome</keyword>
<evidence type="ECO:0000256" key="6">
    <source>
        <dbReference type="ARBA" id="ARBA00022989"/>
    </source>
</evidence>
<dbReference type="PANTHER" id="PTHR12154:SF4">
    <property type="entry name" value="UDP-N-ACETYLGLUCOSAMINE TRANSFERASE SUBUNIT ALG14 HOMOLOG"/>
    <property type="match status" value="1"/>
</dbReference>
<dbReference type="OMA" id="CRIVFIE"/>
<protein>
    <recommendedName>
        <fullName evidence="3">UDP-N-acetylglucosamine transferase subunit ALG14</fullName>
    </recommendedName>
</protein>
<proteinExistence type="inferred from homology"/>
<dbReference type="OrthoDB" id="17098at2759"/>
<dbReference type="GO" id="GO:0043541">
    <property type="term" value="C:UDP-N-acetylglucosamine transferase complex"/>
    <property type="evidence" value="ECO:0007669"/>
    <property type="project" value="TreeGrafter"/>
</dbReference>
<sequence length="215" mass="24843">MWTELNVYFVNIVRTLVCLFFVRVFIVYQRIHKKKNVTPVRRSAAKLMIVLGSGGHTFEMLRLISNLDEKFRPRVYVLANTDILSEQKAQAFEAIKTSNKSVELYTIEKIPRSREVNQSWLSTVFTTLISCFHSFLLVIKHKPEAILCNGPGTCVPLCISAFSLHVLGWKHIKIIYVESICRVHTMSLTGKILYNMADHFLVQWPGLREKYPRAK</sequence>
<dbReference type="Pfam" id="PF08660">
    <property type="entry name" value="Alg14"/>
    <property type="match status" value="1"/>
</dbReference>
<keyword evidence="5" id="KW-0256">Endoplasmic reticulum</keyword>
<dbReference type="InterPro" id="IPR013969">
    <property type="entry name" value="Oligosacch_biosynth_Alg14"/>
</dbReference>
<feature type="transmembrane region" description="Helical" evidence="8">
    <location>
        <begin position="6"/>
        <end position="26"/>
    </location>
</feature>
<dbReference type="GO" id="GO:0004577">
    <property type="term" value="F:N-acetylglucosaminyldiphosphodolichol N-acetylglucosaminyltransferase activity"/>
    <property type="evidence" value="ECO:0007669"/>
    <property type="project" value="TreeGrafter"/>
</dbReference>
<keyword evidence="9" id="KW-0808">Transferase</keyword>
<evidence type="ECO:0000313" key="9">
    <source>
        <dbReference type="EMBL" id="KFM63111.1"/>
    </source>
</evidence>